<proteinExistence type="predicted"/>
<feature type="region of interest" description="Disordered" evidence="1">
    <location>
        <begin position="593"/>
        <end position="613"/>
    </location>
</feature>
<feature type="compositionally biased region" description="Low complexity" evidence="1">
    <location>
        <begin position="922"/>
        <end position="939"/>
    </location>
</feature>
<dbReference type="EMBL" id="OB793522">
    <property type="protein sequence ID" value="CAD7427698.1"/>
    <property type="molecule type" value="Genomic_DNA"/>
</dbReference>
<gene>
    <name evidence="2" type="ORF">TMSB3V08_LOCUS4530</name>
</gene>
<feature type="compositionally biased region" description="Basic and acidic residues" evidence="1">
    <location>
        <begin position="599"/>
        <end position="609"/>
    </location>
</feature>
<feature type="compositionally biased region" description="Polar residues" evidence="1">
    <location>
        <begin position="976"/>
        <end position="1014"/>
    </location>
</feature>
<feature type="compositionally biased region" description="Polar residues" evidence="1">
    <location>
        <begin position="763"/>
        <end position="774"/>
    </location>
</feature>
<feature type="region of interest" description="Disordered" evidence="1">
    <location>
        <begin position="845"/>
        <end position="876"/>
    </location>
</feature>
<reference evidence="2" key="1">
    <citation type="submission" date="2020-11" db="EMBL/GenBank/DDBJ databases">
        <authorList>
            <person name="Tran Van P."/>
        </authorList>
    </citation>
    <scope>NUCLEOTIDE SEQUENCE</scope>
</reference>
<feature type="region of interest" description="Disordered" evidence="1">
    <location>
        <begin position="1381"/>
        <end position="1460"/>
    </location>
</feature>
<feature type="compositionally biased region" description="Polar residues" evidence="1">
    <location>
        <begin position="1487"/>
        <end position="1502"/>
    </location>
</feature>
<feature type="compositionally biased region" description="Polar residues" evidence="1">
    <location>
        <begin position="1120"/>
        <end position="1142"/>
    </location>
</feature>
<feature type="region of interest" description="Disordered" evidence="1">
    <location>
        <begin position="1298"/>
        <end position="1363"/>
    </location>
</feature>
<name>A0A7R9HMG7_9NEOP</name>
<feature type="compositionally biased region" description="Basic and acidic residues" evidence="1">
    <location>
        <begin position="338"/>
        <end position="354"/>
    </location>
</feature>
<accession>A0A7R9HMG7</accession>
<feature type="region of interest" description="Disordered" evidence="1">
    <location>
        <begin position="1052"/>
        <end position="1072"/>
    </location>
</feature>
<feature type="region of interest" description="Disordered" evidence="1">
    <location>
        <begin position="921"/>
        <end position="1014"/>
    </location>
</feature>
<feature type="region of interest" description="Disordered" evidence="1">
    <location>
        <begin position="1109"/>
        <end position="1170"/>
    </location>
</feature>
<sequence length="1674" mass="183767">MDKVVQRIQEVPVLQAELYEKNDGEVRRHQEASLVTIRSSAGQWSVVSQTGRAFCAVSRVSIPVLKTSYVITSPSPPSIRGSGQVALYLTSGWDGGREGESLGVAPQLTKVSFRANNIRWITDTVDGAGYQTDLQRRSDIPDLAEVLRTVKQAWASPRSCSLDRLDIEAVNTYLRGRRVKNQSGKTIPSSPEQDSNLNLTVLGSLSQHETSALDNNAPETNFNAQMALDWSADDGGVWARILVGAKETRKLHLVEEPNVPTGIGTGQRMSHAGAHPSQHSSPLPHRRYSVPETVMRRYTLTKQRSDSSDSGGVATVPVVTPEAISSDHSNGSKNILEVGKRHGEGDSEDRRRDSPSSNRQNRHRNELFPDKDLVNDKKSSLEHSTSKDSDKNQKRMLEKFNISRSNKIARQLSQDSIDKCFHRRYSEQLTGGSWNRNSLSLIGRSCIFRRRTSYPQARESSAAAALQSSSSTKIQEFKLKMPAIMLEGSSSNYYQTKSDNTLSTQDMTVSIISDLASERNESSLIDGKIISMDYFENEQLSPSATEDNLSVTKPSRKESLGAKFEILSSPTLYPTKSDHTISTQDLTVSLTSELTNGDKNGDSEIDKTSNSKITPNRHFGVEIENLKMLSGSSTTLYPNNSDHTFSTQDATLSLISELTLIDNEALVGESKEDENYDCTCHPVNTSAFGSTPTMDEDFRKEAPRASVGGMSSPTMYPDKSDHTISTQDMTLSLRSESAANQSDQVGDTAKTSSRELNELFRENPSTSENTTFRSNDSRIDTSEIKSNFESSPSFYKTTSDHTISTQDMTLSLRSDSAFTQSEISLANDEIVLPKSSKVIGELHECNKDETPGTDGRLSRRNVLSENKNDPTSDEKDYVLNQDQAEAKEFLNQNEKKLEESQIISQRSNGSGKSYVVKKLSLDEPSQSSSSSPDTGGNNSESRSGQSSGYNESPSGQTSETSTDVSACTPTECIVTTPESDQTHNMSTSSDRISESCSITPVGNSSGSSRPSTTPEGIEIQIKSLENSTTLGQTVSDHTSSTQDMTLSLRSESVVTHNTPDNESGKSSELTSFSDLVQDIEHISFMEDKKEEMIESNVGSIFSVLNVKDKPTNVMPDDVTTRSTQTSAQDDESSSSNDKQVNNNGGGRDSRRSSLKRKTLPKRTVHQTKAVESLSRQGLDYVNATTQDKLVHLDQIEALPPDQYGSTPVEQSKIVPLEISKCYQGRASLMPQAEERDLLSLSKGWINFYLIKENLSTPDESNVEDGSCNTSDKEERRQKLAPLPKTVSVVGGGENRIRQCTVPYRPTPTDDDLATHSPNTALPELLPATRRQSLVPPADRGPLTLPKTPSTPDSDHSTTYLKISGSPRLGISNVLEGSGELACSESSVSSSGDSENDRDGSPAMYPLRWPVRARRSSRPHRTRSRTQNYHQSEATPYQYQQPQQAGGGSSRTGSGWTVTVAGTTTFPQDHHDVEMRLSFPACSRRHTASQSDSGVGEDTNNNGGHHGESQSHFLPPAQMNNTQHWSLTVKNQTGGFDKKQGEAKNGKKLYQCLPDLTLHTDQVKNTKKVIKRPDTGLPVTSVVDEETLKVRAQRRLSLASWPKVHKIVQNKVIIRKASGNVSQEVRSVSHLLEDESGQLVLKSGLTITGSAITPEKKPRVPTMSERDVTRMHTTK</sequence>
<feature type="compositionally biased region" description="Basic residues" evidence="1">
    <location>
        <begin position="1410"/>
        <end position="1423"/>
    </location>
</feature>
<feature type="region of interest" description="Disordered" evidence="1">
    <location>
        <begin position="321"/>
        <end position="395"/>
    </location>
</feature>
<feature type="region of interest" description="Disordered" evidence="1">
    <location>
        <begin position="1256"/>
        <end position="1278"/>
    </location>
</feature>
<organism evidence="2">
    <name type="scientific">Timema monikensis</name>
    <dbReference type="NCBI Taxonomy" id="170555"/>
    <lineage>
        <taxon>Eukaryota</taxon>
        <taxon>Metazoa</taxon>
        <taxon>Ecdysozoa</taxon>
        <taxon>Arthropoda</taxon>
        <taxon>Hexapoda</taxon>
        <taxon>Insecta</taxon>
        <taxon>Pterygota</taxon>
        <taxon>Neoptera</taxon>
        <taxon>Polyneoptera</taxon>
        <taxon>Phasmatodea</taxon>
        <taxon>Timematodea</taxon>
        <taxon>Timematoidea</taxon>
        <taxon>Timematidae</taxon>
        <taxon>Timema</taxon>
    </lineage>
</organism>
<feature type="region of interest" description="Disordered" evidence="1">
    <location>
        <begin position="256"/>
        <end position="290"/>
    </location>
</feature>
<evidence type="ECO:0000256" key="1">
    <source>
        <dbReference type="SAM" id="MobiDB-lite"/>
    </source>
</evidence>
<feature type="compositionally biased region" description="Low complexity" evidence="1">
    <location>
        <begin position="1381"/>
        <end position="1392"/>
    </location>
</feature>
<feature type="compositionally biased region" description="Basic and acidic residues" evidence="1">
    <location>
        <begin position="363"/>
        <end position="395"/>
    </location>
</feature>
<feature type="compositionally biased region" description="Basic and acidic residues" evidence="1">
    <location>
        <begin position="866"/>
        <end position="876"/>
    </location>
</feature>
<feature type="compositionally biased region" description="Polar residues" evidence="1">
    <location>
        <begin position="1425"/>
        <end position="1434"/>
    </location>
</feature>
<protein>
    <submittedName>
        <fullName evidence="2">Uncharacterized protein</fullName>
    </submittedName>
</protein>
<feature type="compositionally biased region" description="Basic and acidic residues" evidence="1">
    <location>
        <begin position="1653"/>
        <end position="1674"/>
    </location>
</feature>
<feature type="compositionally biased region" description="Basic residues" evidence="1">
    <location>
        <begin position="1152"/>
        <end position="1165"/>
    </location>
</feature>
<feature type="region of interest" description="Disordered" evidence="1">
    <location>
        <begin position="1482"/>
        <end position="1516"/>
    </location>
</feature>
<evidence type="ECO:0000313" key="2">
    <source>
        <dbReference type="EMBL" id="CAD7427698.1"/>
    </source>
</evidence>
<feature type="region of interest" description="Disordered" evidence="1">
    <location>
        <begin position="758"/>
        <end position="778"/>
    </location>
</feature>
<feature type="region of interest" description="Disordered" evidence="1">
    <location>
        <begin position="1649"/>
        <end position="1674"/>
    </location>
</feature>
<feature type="compositionally biased region" description="Polar residues" evidence="1">
    <location>
        <begin position="940"/>
        <end position="968"/>
    </location>
</feature>